<dbReference type="EMBL" id="BMSV01000004">
    <property type="protein sequence ID" value="GGQ04772.1"/>
    <property type="molecule type" value="Genomic_DNA"/>
</dbReference>
<keyword evidence="2" id="KW-1185">Reference proteome</keyword>
<dbReference type="Pfam" id="PF22814">
    <property type="entry name" value="WelO5"/>
    <property type="match status" value="1"/>
</dbReference>
<reference evidence="1" key="1">
    <citation type="journal article" date="2014" name="Int. J. Syst. Evol. Microbiol.">
        <title>Complete genome sequence of Corynebacterium casei LMG S-19264T (=DSM 44701T), isolated from a smear-ripened cheese.</title>
        <authorList>
            <consortium name="US DOE Joint Genome Institute (JGI-PGF)"/>
            <person name="Walter F."/>
            <person name="Albersmeier A."/>
            <person name="Kalinowski J."/>
            <person name="Ruckert C."/>
        </authorList>
    </citation>
    <scope>NUCLEOTIDE SEQUENCE</scope>
    <source>
        <strain evidence="1">JCM 4335</strain>
    </source>
</reference>
<protein>
    <recommendedName>
        <fullName evidence="3">Proline hydroxylase</fullName>
    </recommendedName>
</protein>
<evidence type="ECO:0000313" key="1">
    <source>
        <dbReference type="EMBL" id="GGQ04772.1"/>
    </source>
</evidence>
<comment type="caution">
    <text evidence="1">The sequence shown here is derived from an EMBL/GenBank/DDBJ whole genome shotgun (WGS) entry which is preliminary data.</text>
</comment>
<dbReference type="SUPFAM" id="SSF51197">
    <property type="entry name" value="Clavaminate synthase-like"/>
    <property type="match status" value="1"/>
</dbReference>
<evidence type="ECO:0000313" key="2">
    <source>
        <dbReference type="Proteomes" id="UP000654123"/>
    </source>
</evidence>
<reference evidence="1" key="2">
    <citation type="submission" date="2020-09" db="EMBL/GenBank/DDBJ databases">
        <authorList>
            <person name="Sun Q."/>
            <person name="Ohkuma M."/>
        </authorList>
    </citation>
    <scope>NUCLEOTIDE SEQUENCE</scope>
    <source>
        <strain evidence="1">JCM 4335</strain>
    </source>
</reference>
<accession>A0A918AZ59</accession>
<name>A0A918AZ59_9ACTN</name>
<dbReference type="Proteomes" id="UP000654123">
    <property type="component" value="Unassembled WGS sequence"/>
</dbReference>
<dbReference type="InterPro" id="IPR055091">
    <property type="entry name" value="WelO5-like"/>
</dbReference>
<dbReference type="RefSeq" id="WP_189532722.1">
    <property type="nucleotide sequence ID" value="NZ_BMSV01000004.1"/>
</dbReference>
<evidence type="ECO:0008006" key="3">
    <source>
        <dbReference type="Google" id="ProtNLM"/>
    </source>
</evidence>
<gene>
    <name evidence="1" type="ORF">GCM10010249_24020</name>
</gene>
<sequence length="275" mass="29047">MASAPTAPTALIARDPLFAAVDAPAFTARHLARLAGGTLAAVRVPGFLDPAGCRAVTGALDRLPTAPYDPGRVPTPVLRFGPALNDYRLPGGGLDTARYWPDADAARATWGRAAIRPDPVAHALALLGAAWGSAVVPATVGGRAAFGGTLREIDAGLLMHYDDINREFPAGLFDQDVVAQLAFNLYVSVASGGGATIVWRHRWEPADEGHRDAYGYRPAAVEGRQRVELPPHPGDALLFDPAHFHAVEPNRGPGRRIAFAFFLGVTTGGRLVVWS</sequence>
<organism evidence="1 2">
    <name type="scientific">Streptomyces roseolilacinus</name>
    <dbReference type="NCBI Taxonomy" id="66904"/>
    <lineage>
        <taxon>Bacteria</taxon>
        <taxon>Bacillati</taxon>
        <taxon>Actinomycetota</taxon>
        <taxon>Actinomycetes</taxon>
        <taxon>Kitasatosporales</taxon>
        <taxon>Streptomycetaceae</taxon>
        <taxon>Streptomyces</taxon>
    </lineage>
</organism>
<dbReference type="AlphaFoldDB" id="A0A918AZ59"/>
<dbReference type="Gene3D" id="2.60.120.620">
    <property type="entry name" value="q2cbj1_9rhob like domain"/>
    <property type="match status" value="1"/>
</dbReference>
<proteinExistence type="predicted"/>